<dbReference type="InterPro" id="IPR001251">
    <property type="entry name" value="CRAL-TRIO_dom"/>
</dbReference>
<dbReference type="InterPro" id="IPR036273">
    <property type="entry name" value="CRAL/TRIO_N_dom_sf"/>
</dbReference>
<dbReference type="InterPro" id="IPR011074">
    <property type="entry name" value="CRAL/TRIO_N_dom"/>
</dbReference>
<dbReference type="AlphaFoldDB" id="A0AAN8A1J4"/>
<comment type="caution">
    <text evidence="3">The sequence shown here is derived from an EMBL/GenBank/DDBJ whole genome shotgun (WGS) entry which is preliminary data.</text>
</comment>
<dbReference type="Pfam" id="PF03765">
    <property type="entry name" value="CRAL_TRIO_N"/>
    <property type="match status" value="1"/>
</dbReference>
<dbReference type="PANTHER" id="PTHR46590">
    <property type="entry name" value="PHOSPHATIDYLINOSITOL TRANSFER PROTEIN CSR1-RELATED"/>
    <property type="match status" value="1"/>
</dbReference>
<dbReference type="CDD" id="cd00170">
    <property type="entry name" value="SEC14"/>
    <property type="match status" value="1"/>
</dbReference>
<proteinExistence type="predicted"/>
<accession>A0AAN8A1J4</accession>
<feature type="compositionally biased region" description="Low complexity" evidence="1">
    <location>
        <begin position="158"/>
        <end position="175"/>
    </location>
</feature>
<evidence type="ECO:0000313" key="4">
    <source>
        <dbReference type="Proteomes" id="UP001310594"/>
    </source>
</evidence>
<dbReference type="EMBL" id="JAVRQU010000008">
    <property type="protein sequence ID" value="KAK5700067.1"/>
    <property type="molecule type" value="Genomic_DNA"/>
</dbReference>
<evidence type="ECO:0000256" key="1">
    <source>
        <dbReference type="SAM" id="MobiDB-lite"/>
    </source>
</evidence>
<dbReference type="InterPro" id="IPR052432">
    <property type="entry name" value="PITP/CRAL-TRIO"/>
</dbReference>
<feature type="domain" description="CRAL-TRIO" evidence="2">
    <location>
        <begin position="318"/>
        <end position="459"/>
    </location>
</feature>
<dbReference type="PROSITE" id="PS50191">
    <property type="entry name" value="CRAL_TRIO"/>
    <property type="match status" value="1"/>
</dbReference>
<protein>
    <submittedName>
        <fullName evidence="3">Phosphatidylinositol transfer protein csr1</fullName>
    </submittedName>
</protein>
<gene>
    <name evidence="3" type="primary">CSR1_2</name>
    <name evidence="3" type="ORF">LTR97_006202</name>
</gene>
<dbReference type="Pfam" id="PF00650">
    <property type="entry name" value="CRAL_TRIO"/>
    <property type="match status" value="1"/>
</dbReference>
<dbReference type="InterPro" id="IPR036865">
    <property type="entry name" value="CRAL-TRIO_dom_sf"/>
</dbReference>
<dbReference type="PANTHER" id="PTHR46590:SF1">
    <property type="entry name" value="PHOSPHATIDYLINOSITOL TRANSFER PROTEIN CSR1"/>
    <property type="match status" value="1"/>
</dbReference>
<feature type="region of interest" description="Disordered" evidence="1">
    <location>
        <begin position="154"/>
        <end position="214"/>
    </location>
</feature>
<organism evidence="3 4">
    <name type="scientific">Elasticomyces elasticus</name>
    <dbReference type="NCBI Taxonomy" id="574655"/>
    <lineage>
        <taxon>Eukaryota</taxon>
        <taxon>Fungi</taxon>
        <taxon>Dikarya</taxon>
        <taxon>Ascomycota</taxon>
        <taxon>Pezizomycotina</taxon>
        <taxon>Dothideomycetes</taxon>
        <taxon>Dothideomycetidae</taxon>
        <taxon>Mycosphaerellales</taxon>
        <taxon>Teratosphaeriaceae</taxon>
        <taxon>Elasticomyces</taxon>
    </lineage>
</organism>
<evidence type="ECO:0000313" key="3">
    <source>
        <dbReference type="EMBL" id="KAK5700067.1"/>
    </source>
</evidence>
<feature type="compositionally biased region" description="Basic residues" evidence="1">
    <location>
        <begin position="180"/>
        <end position="195"/>
    </location>
</feature>
<name>A0AAN8A1J4_9PEZI</name>
<sequence length="568" mass="63105">MFAPVRVAVRSPTTTCTAAVRRAPSQPALLRRRRGYHCASSARRIISTAPRYQQYGSAQQSAIDPLTLIVAATLSLGVAWVATSYTQQSPESKPDIEEEEEDLKGSRDITSDDEMATKPLPGRPGNLTPEQEVKLKEMWAATLEVFGVVSHDERMSLEANTNTNGTTTPDTTSTTEETKKKHKSRLSLGLGRKKDKSSSSDSSEPNGNDKHGQTADFKAALASQTPEELRQAFWSMTKHDHPDALLLRFLRARKWDTHAALVMLVATMHWRSQEMHVDSDIMPRGEAYALQEIKSGSAAEKKEGSDFMAQLRMGKSYLHGTDKEGRPCCWVRGEQSEKSLERFTVYTIETARMMLRGDQGVDTATIVFDMTDFTMANMDYTPVKFMIKCFEANYPESLGSVLVYKSPWLFQGIWKIIKGWLDPVVASKVHFASNVEDLSEWIPKSQIAKELGGGEDWSYSYVEPLPNENSAMDDAASREKVQAERTELVASYEHETLSWISGEGSGEGRGRLAQRLRENYWRLDPYVRARSLYDRTGVLGLGGKLDFYPKAGGGIGGGVGGSEEEGVD</sequence>
<dbReference type="Proteomes" id="UP001310594">
    <property type="component" value="Unassembled WGS sequence"/>
</dbReference>
<dbReference type="SMART" id="SM00516">
    <property type="entry name" value="SEC14"/>
    <property type="match status" value="1"/>
</dbReference>
<dbReference type="Gene3D" id="3.40.525.10">
    <property type="entry name" value="CRAL-TRIO lipid binding domain"/>
    <property type="match status" value="1"/>
</dbReference>
<dbReference type="SMART" id="SM01100">
    <property type="entry name" value="CRAL_TRIO_N"/>
    <property type="match status" value="1"/>
</dbReference>
<reference evidence="3" key="1">
    <citation type="submission" date="2023-08" db="EMBL/GenBank/DDBJ databases">
        <title>Black Yeasts Isolated from many extreme environments.</title>
        <authorList>
            <person name="Coleine C."/>
            <person name="Stajich J.E."/>
            <person name="Selbmann L."/>
        </authorList>
    </citation>
    <scope>NUCLEOTIDE SEQUENCE</scope>
    <source>
        <strain evidence="3">CCFEE 5810</strain>
    </source>
</reference>
<evidence type="ECO:0000259" key="2">
    <source>
        <dbReference type="PROSITE" id="PS50191"/>
    </source>
</evidence>
<dbReference type="SUPFAM" id="SSF46938">
    <property type="entry name" value="CRAL/TRIO N-terminal domain"/>
    <property type="match status" value="1"/>
</dbReference>
<dbReference type="SUPFAM" id="SSF52087">
    <property type="entry name" value="CRAL/TRIO domain"/>
    <property type="match status" value="1"/>
</dbReference>
<feature type="region of interest" description="Disordered" evidence="1">
    <location>
        <begin position="85"/>
        <end position="128"/>
    </location>
</feature>